<dbReference type="HOGENOM" id="CLU_014051_1_1_1"/>
<dbReference type="VEuPathDB" id="FungiDB:A1O9_09084"/>
<reference evidence="3 4" key="1">
    <citation type="submission" date="2013-03" db="EMBL/GenBank/DDBJ databases">
        <title>The Genome Sequence of Exophiala aquamarina CBS 119918.</title>
        <authorList>
            <consortium name="The Broad Institute Genomics Platform"/>
            <person name="Cuomo C."/>
            <person name="de Hoog S."/>
            <person name="Gorbushina A."/>
            <person name="Walker B."/>
            <person name="Young S.K."/>
            <person name="Zeng Q."/>
            <person name="Gargeya S."/>
            <person name="Fitzgerald M."/>
            <person name="Haas B."/>
            <person name="Abouelleil A."/>
            <person name="Allen A.W."/>
            <person name="Alvarado L."/>
            <person name="Arachchi H.M."/>
            <person name="Berlin A.M."/>
            <person name="Chapman S.B."/>
            <person name="Gainer-Dewar J."/>
            <person name="Goldberg J."/>
            <person name="Griggs A."/>
            <person name="Gujja S."/>
            <person name="Hansen M."/>
            <person name="Howarth C."/>
            <person name="Imamovic A."/>
            <person name="Ireland A."/>
            <person name="Larimer J."/>
            <person name="McCowan C."/>
            <person name="Murphy C."/>
            <person name="Pearson M."/>
            <person name="Poon T.W."/>
            <person name="Priest M."/>
            <person name="Roberts A."/>
            <person name="Saif S."/>
            <person name="Shea T."/>
            <person name="Sisk P."/>
            <person name="Sykes S."/>
            <person name="Wortman J."/>
            <person name="Nusbaum C."/>
            <person name="Birren B."/>
        </authorList>
    </citation>
    <scope>NUCLEOTIDE SEQUENCE [LARGE SCALE GENOMIC DNA]</scope>
    <source>
        <strain evidence="3 4">CBS 119918</strain>
    </source>
</reference>
<dbReference type="SUPFAM" id="SSF48208">
    <property type="entry name" value="Six-hairpin glycosidases"/>
    <property type="match status" value="1"/>
</dbReference>
<dbReference type="AlphaFoldDB" id="A0A072P4K3"/>
<dbReference type="GeneID" id="25283994"/>
<keyword evidence="4" id="KW-1185">Reference proteome</keyword>
<feature type="domain" description="Spermatogenesis-associated protein 20-like TRX" evidence="2">
    <location>
        <begin position="12"/>
        <end position="186"/>
    </location>
</feature>
<dbReference type="STRING" id="1182545.A0A072P4K3"/>
<accession>A0A072P4K3</accession>
<sequence length="791" mass="87165">MVNNVPAPTLQNVLAHSSSPYRSKFNKVRTHEDNPVAWQDWSERTIALAKQHDRLIFLSIGYNSCHWCHVMTKESFTSAEVANILNQHFIPIMLDRESRPDLDDIYMSFVTATTGAGGWPLNVFLTPDLKPIFGGTYWPGPALKDVAQPTPQAPVTFTDILGKIQELWTTQRERCLQSSSDITNQLREFAAEGTHSQSSVQVEGNSPASSDPPEPLELDLFDDALEHFISRYDATYGGFSSNPTAPKFPTPANLTFLLRVGAAIATPSTHTRFGFFGPVPGILGQESCMKAASMSLHTLFAMSRSGLRDQLGYGFHRYSVIPDWNLPHFEKMMCDNAQLLGCYCDAWALGRNPEILGVIYNLVEYLTNPDSPIVRPEGGWYASESADSRTTIPGTSNGVMGDDSKEGAFYVWTLKELQSILGDQSAAVVARHFGVKSDGNVPTQHDVNDEFLNQNVLSIQATPSVLAKEFGLSEEEIVRIIKTGRSQLLEYRKTQRSKPEVDTKVIASWNGLAISALARAANTLATIDKNRAQRCQLAAENAARFIRREMFDEATGEVTRIYNWSGAVQGREAGSAFVDDYAYLALGALALYDLNQKPEYLAWAVKLQATLDARFIADTSGGYFQAARSMEQIMRLKPGTDNALPSPNGIICQNLLYLSSYRLDQQDEYITKARKVLNAFAVEIIQHPFFYVSLLAGLVMEQVGVKHLVAPDSMREREVRKLKGFGRTVIRGNVPTVMICTKEGHCRELKDSDLNDVDDDDNGDDEFPGLVTTTSAVSAAASGPAPAAASA</sequence>
<dbReference type="Gene3D" id="1.50.10.10">
    <property type="match status" value="1"/>
</dbReference>
<dbReference type="InterPro" id="IPR036249">
    <property type="entry name" value="Thioredoxin-like_sf"/>
</dbReference>
<dbReference type="SUPFAM" id="SSF52833">
    <property type="entry name" value="Thioredoxin-like"/>
    <property type="match status" value="1"/>
</dbReference>
<protein>
    <recommendedName>
        <fullName evidence="2">Spermatogenesis-associated protein 20-like TRX domain-containing protein</fullName>
    </recommendedName>
</protein>
<proteinExistence type="predicted"/>
<dbReference type="PANTHER" id="PTHR42899">
    <property type="entry name" value="SPERMATOGENESIS-ASSOCIATED PROTEIN 20"/>
    <property type="match status" value="1"/>
</dbReference>
<dbReference type="OrthoDB" id="1923667at2759"/>
<feature type="compositionally biased region" description="Acidic residues" evidence="1">
    <location>
        <begin position="754"/>
        <end position="767"/>
    </location>
</feature>
<name>A0A072P4K3_9EURO</name>
<dbReference type="EMBL" id="AMGV01000009">
    <property type="protein sequence ID" value="KEF54642.1"/>
    <property type="molecule type" value="Genomic_DNA"/>
</dbReference>
<comment type="caution">
    <text evidence="3">The sequence shown here is derived from an EMBL/GenBank/DDBJ whole genome shotgun (WGS) entry which is preliminary data.</text>
</comment>
<dbReference type="PANTHER" id="PTHR42899:SF1">
    <property type="entry name" value="SPERMATOGENESIS-ASSOCIATED PROTEIN 20"/>
    <property type="match status" value="1"/>
</dbReference>
<dbReference type="GO" id="GO:0003824">
    <property type="term" value="F:catalytic activity"/>
    <property type="evidence" value="ECO:0007669"/>
    <property type="project" value="UniProtKB-ARBA"/>
</dbReference>
<dbReference type="CDD" id="cd02955">
    <property type="entry name" value="SSP411"/>
    <property type="match status" value="1"/>
</dbReference>
<dbReference type="InterPro" id="IPR012341">
    <property type="entry name" value="6hp_glycosidase-like_sf"/>
</dbReference>
<evidence type="ECO:0000313" key="4">
    <source>
        <dbReference type="Proteomes" id="UP000027920"/>
    </source>
</evidence>
<dbReference type="GO" id="GO:0005975">
    <property type="term" value="P:carbohydrate metabolic process"/>
    <property type="evidence" value="ECO:0007669"/>
    <property type="project" value="InterPro"/>
</dbReference>
<dbReference type="InterPro" id="IPR008928">
    <property type="entry name" value="6-hairpin_glycosidase_sf"/>
</dbReference>
<feature type="region of interest" description="Disordered" evidence="1">
    <location>
        <begin position="193"/>
        <end position="215"/>
    </location>
</feature>
<evidence type="ECO:0000313" key="3">
    <source>
        <dbReference type="EMBL" id="KEF54642.1"/>
    </source>
</evidence>
<feature type="region of interest" description="Disordered" evidence="1">
    <location>
        <begin position="751"/>
        <end position="770"/>
    </location>
</feature>
<gene>
    <name evidence="3" type="ORF">A1O9_09084</name>
</gene>
<feature type="compositionally biased region" description="Polar residues" evidence="1">
    <location>
        <begin position="194"/>
        <end position="209"/>
    </location>
</feature>
<evidence type="ECO:0000259" key="2">
    <source>
        <dbReference type="Pfam" id="PF03190"/>
    </source>
</evidence>
<dbReference type="RefSeq" id="XP_013257232.1">
    <property type="nucleotide sequence ID" value="XM_013401778.1"/>
</dbReference>
<dbReference type="Gene3D" id="3.40.30.10">
    <property type="entry name" value="Glutaredoxin"/>
    <property type="match status" value="1"/>
</dbReference>
<dbReference type="Proteomes" id="UP000027920">
    <property type="component" value="Unassembled WGS sequence"/>
</dbReference>
<organism evidence="3 4">
    <name type="scientific">Exophiala aquamarina CBS 119918</name>
    <dbReference type="NCBI Taxonomy" id="1182545"/>
    <lineage>
        <taxon>Eukaryota</taxon>
        <taxon>Fungi</taxon>
        <taxon>Dikarya</taxon>
        <taxon>Ascomycota</taxon>
        <taxon>Pezizomycotina</taxon>
        <taxon>Eurotiomycetes</taxon>
        <taxon>Chaetothyriomycetidae</taxon>
        <taxon>Chaetothyriales</taxon>
        <taxon>Herpotrichiellaceae</taxon>
        <taxon>Exophiala</taxon>
    </lineage>
</organism>
<dbReference type="PIRSF" id="PIRSF006402">
    <property type="entry name" value="UCP006402_thioredoxin"/>
    <property type="match status" value="1"/>
</dbReference>
<dbReference type="Pfam" id="PF03190">
    <property type="entry name" value="Thioredox_DsbH"/>
    <property type="match status" value="1"/>
</dbReference>
<evidence type="ECO:0000256" key="1">
    <source>
        <dbReference type="SAM" id="MobiDB-lite"/>
    </source>
</evidence>
<dbReference type="InterPro" id="IPR004879">
    <property type="entry name" value="Ssp411-like_TRX"/>
</dbReference>
<dbReference type="InterPro" id="IPR024705">
    <property type="entry name" value="Ssp411"/>
</dbReference>